<keyword evidence="2" id="KW-1185">Reference proteome</keyword>
<organism evidence="1 2">
    <name type="scientific">Micromonospora tarensis</name>
    <dbReference type="NCBI Taxonomy" id="2806100"/>
    <lineage>
        <taxon>Bacteria</taxon>
        <taxon>Bacillati</taxon>
        <taxon>Actinomycetota</taxon>
        <taxon>Actinomycetes</taxon>
        <taxon>Micromonosporales</taxon>
        <taxon>Micromonosporaceae</taxon>
        <taxon>Micromonospora</taxon>
    </lineage>
</organism>
<proteinExistence type="predicted"/>
<protein>
    <submittedName>
        <fullName evidence="1">Uncharacterized protein</fullName>
    </submittedName>
</protein>
<evidence type="ECO:0000313" key="1">
    <source>
        <dbReference type="EMBL" id="MBM0278036.1"/>
    </source>
</evidence>
<sequence>MEFRRAEPGHPRDPELRARVVPTSRGEAEDVYRRLGGGRLPVEAVLRASFHDHHSIATAVPLRLGPAAAPDGFRERRVYRVLLAKDLREDQVASLRTAWRTTDPADPGPSGSVAGGHLSRDGDHFTWDLRRVGRGLAWCLDLTALLRTETSAQVGPILYELTDAVRRHGLIPVTTERFS</sequence>
<name>A0ABS1YKV3_9ACTN</name>
<dbReference type="Proteomes" id="UP000622245">
    <property type="component" value="Unassembled WGS sequence"/>
</dbReference>
<accession>A0ABS1YKV3</accession>
<evidence type="ECO:0000313" key="2">
    <source>
        <dbReference type="Proteomes" id="UP000622245"/>
    </source>
</evidence>
<gene>
    <name evidence="1" type="ORF">JM949_23085</name>
</gene>
<dbReference type="EMBL" id="JAEVHL010000139">
    <property type="protein sequence ID" value="MBM0278036.1"/>
    <property type="molecule type" value="Genomic_DNA"/>
</dbReference>
<dbReference type="RefSeq" id="WP_203150432.1">
    <property type="nucleotide sequence ID" value="NZ_JAEVHL010000139.1"/>
</dbReference>
<reference evidence="1 2" key="1">
    <citation type="submission" date="2021-01" db="EMBL/GenBank/DDBJ databases">
        <title>Draft genome sequence of Micromonospora sp. strain STR1s_6.</title>
        <authorList>
            <person name="Karlyshev A."/>
            <person name="Jawad R."/>
        </authorList>
    </citation>
    <scope>NUCLEOTIDE SEQUENCE [LARGE SCALE GENOMIC DNA]</scope>
    <source>
        <strain evidence="1 2">STR1S-6</strain>
    </source>
</reference>
<comment type="caution">
    <text evidence="1">The sequence shown here is derived from an EMBL/GenBank/DDBJ whole genome shotgun (WGS) entry which is preliminary data.</text>
</comment>